<dbReference type="AlphaFoldDB" id="A0A4P9WR29"/>
<name>A0A4P9WR29_9FUNG</name>
<protein>
    <submittedName>
        <fullName evidence="2">Uncharacterized protein</fullName>
    </submittedName>
</protein>
<sequence>MRKRVTWHSSHTTKMRKWKTFATACVGARHGGMGKWRIGTGRDLTREWRMWSKENTRLETLLNGFALLPPRPPPLPKFPFPTLLLLVDGTIFSYGEGDLRQRERGRVGPVGGRTQGSKSLTGSGKACGYGGWSQRALGNQFLGLNPDRIARSLVAAIDYCLSAGKKVIGEGGIVGNTCSGKMVARPEVSFEPKYRPNEDSRELRNPPQLARNLFGTTPLEQRQAPRFLDAESAGLVQVVSFQGVPVPFLRQKSRTCRFRWNRRQFVELGWILPGERNRKIGQWGGNWNIL</sequence>
<evidence type="ECO:0000256" key="1">
    <source>
        <dbReference type="SAM" id="MobiDB-lite"/>
    </source>
</evidence>
<dbReference type="EMBL" id="KZ994148">
    <property type="protein sequence ID" value="RKO93690.1"/>
    <property type="molecule type" value="Genomic_DNA"/>
</dbReference>
<keyword evidence="3" id="KW-1185">Reference proteome</keyword>
<reference evidence="3" key="1">
    <citation type="journal article" date="2018" name="Nat. Microbiol.">
        <title>Leveraging single-cell genomics to expand the fungal tree of life.</title>
        <authorList>
            <person name="Ahrendt S.R."/>
            <person name="Quandt C.A."/>
            <person name="Ciobanu D."/>
            <person name="Clum A."/>
            <person name="Salamov A."/>
            <person name="Andreopoulos B."/>
            <person name="Cheng J.F."/>
            <person name="Woyke T."/>
            <person name="Pelin A."/>
            <person name="Henrissat B."/>
            <person name="Reynolds N.K."/>
            <person name="Benny G.L."/>
            <person name="Smith M.E."/>
            <person name="James T.Y."/>
            <person name="Grigoriev I.V."/>
        </authorList>
    </citation>
    <scope>NUCLEOTIDE SEQUENCE [LARGE SCALE GENOMIC DNA]</scope>
</reference>
<accession>A0A4P9WR29</accession>
<organism evidence="2 3">
    <name type="scientific">Blyttiomyces helicus</name>
    <dbReference type="NCBI Taxonomy" id="388810"/>
    <lineage>
        <taxon>Eukaryota</taxon>
        <taxon>Fungi</taxon>
        <taxon>Fungi incertae sedis</taxon>
        <taxon>Chytridiomycota</taxon>
        <taxon>Chytridiomycota incertae sedis</taxon>
        <taxon>Chytridiomycetes</taxon>
        <taxon>Chytridiomycetes incertae sedis</taxon>
        <taxon>Blyttiomyces</taxon>
    </lineage>
</organism>
<gene>
    <name evidence="2" type="ORF">BDK51DRAFT_30772</name>
</gene>
<evidence type="ECO:0000313" key="3">
    <source>
        <dbReference type="Proteomes" id="UP000269721"/>
    </source>
</evidence>
<proteinExistence type="predicted"/>
<evidence type="ECO:0000313" key="2">
    <source>
        <dbReference type="EMBL" id="RKO93690.1"/>
    </source>
</evidence>
<dbReference type="Proteomes" id="UP000269721">
    <property type="component" value="Unassembled WGS sequence"/>
</dbReference>
<feature type="region of interest" description="Disordered" evidence="1">
    <location>
        <begin position="103"/>
        <end position="122"/>
    </location>
</feature>